<evidence type="ECO:0000256" key="4">
    <source>
        <dbReference type="ARBA" id="ARBA00012586"/>
    </source>
</evidence>
<keyword evidence="5 7" id="KW-0378">Hydrolase</keyword>
<evidence type="ECO:0000256" key="2">
    <source>
        <dbReference type="ARBA" id="ARBA00004834"/>
    </source>
</evidence>
<protein>
    <recommendedName>
        <fullName evidence="4 7">Arabinan endo-1,5-alpha-L-arabinosidase</fullName>
        <ecNumber evidence="4 7">3.2.1.99</ecNumber>
    </recommendedName>
</protein>
<feature type="active site" description="Proton donor" evidence="8">
    <location>
        <position position="205"/>
    </location>
</feature>
<keyword evidence="12" id="KW-1185">Reference proteome</keyword>
<dbReference type="Gene3D" id="2.115.10.20">
    <property type="entry name" value="Glycosyl hydrolase domain, family 43"/>
    <property type="match status" value="1"/>
</dbReference>
<gene>
    <name evidence="11" type="ORF">FA15DRAFT_674865</name>
</gene>
<feature type="signal peptide" evidence="10">
    <location>
        <begin position="1"/>
        <end position="20"/>
    </location>
</feature>
<organism evidence="11 12">
    <name type="scientific">Coprinopsis marcescibilis</name>
    <name type="common">Agaric fungus</name>
    <name type="synonym">Psathyrella marcescibilis</name>
    <dbReference type="NCBI Taxonomy" id="230819"/>
    <lineage>
        <taxon>Eukaryota</taxon>
        <taxon>Fungi</taxon>
        <taxon>Dikarya</taxon>
        <taxon>Basidiomycota</taxon>
        <taxon>Agaricomycotina</taxon>
        <taxon>Agaricomycetes</taxon>
        <taxon>Agaricomycetidae</taxon>
        <taxon>Agaricales</taxon>
        <taxon>Agaricineae</taxon>
        <taxon>Psathyrellaceae</taxon>
        <taxon>Coprinopsis</taxon>
    </lineage>
</organism>
<reference evidence="11 12" key="1">
    <citation type="journal article" date="2019" name="Nat. Ecol. Evol.">
        <title>Megaphylogeny resolves global patterns of mushroom evolution.</title>
        <authorList>
            <person name="Varga T."/>
            <person name="Krizsan K."/>
            <person name="Foldi C."/>
            <person name="Dima B."/>
            <person name="Sanchez-Garcia M."/>
            <person name="Sanchez-Ramirez S."/>
            <person name="Szollosi G.J."/>
            <person name="Szarkandi J.G."/>
            <person name="Papp V."/>
            <person name="Albert L."/>
            <person name="Andreopoulos W."/>
            <person name="Angelini C."/>
            <person name="Antonin V."/>
            <person name="Barry K.W."/>
            <person name="Bougher N.L."/>
            <person name="Buchanan P."/>
            <person name="Buyck B."/>
            <person name="Bense V."/>
            <person name="Catcheside P."/>
            <person name="Chovatia M."/>
            <person name="Cooper J."/>
            <person name="Damon W."/>
            <person name="Desjardin D."/>
            <person name="Finy P."/>
            <person name="Geml J."/>
            <person name="Haridas S."/>
            <person name="Hughes K."/>
            <person name="Justo A."/>
            <person name="Karasinski D."/>
            <person name="Kautmanova I."/>
            <person name="Kiss B."/>
            <person name="Kocsube S."/>
            <person name="Kotiranta H."/>
            <person name="LaButti K.M."/>
            <person name="Lechner B.E."/>
            <person name="Liimatainen K."/>
            <person name="Lipzen A."/>
            <person name="Lukacs Z."/>
            <person name="Mihaltcheva S."/>
            <person name="Morgado L.N."/>
            <person name="Niskanen T."/>
            <person name="Noordeloos M.E."/>
            <person name="Ohm R.A."/>
            <person name="Ortiz-Santana B."/>
            <person name="Ovrebo C."/>
            <person name="Racz N."/>
            <person name="Riley R."/>
            <person name="Savchenko A."/>
            <person name="Shiryaev A."/>
            <person name="Soop K."/>
            <person name="Spirin V."/>
            <person name="Szebenyi C."/>
            <person name="Tomsovsky M."/>
            <person name="Tulloss R.E."/>
            <person name="Uehling J."/>
            <person name="Grigoriev I.V."/>
            <person name="Vagvolgyi C."/>
            <person name="Papp T."/>
            <person name="Martin F.M."/>
            <person name="Miettinen O."/>
            <person name="Hibbett D.S."/>
            <person name="Nagy L.G."/>
        </authorList>
    </citation>
    <scope>NUCLEOTIDE SEQUENCE [LARGE SCALE GENOMIC DNA]</scope>
    <source>
        <strain evidence="11 12">CBS 121175</strain>
    </source>
</reference>
<dbReference type="EC" id="3.2.1.99" evidence="4 7"/>
<sequence length="314" mass="34184">MVFFKSALLFATTLIHLVSAQVGPGRVTGDIAAHDPTLCKDNNGKYYLFSTAPGLDIRTSTDRIHWTLEGRVWPNGGATWTDEYTGTRDGNLWAPECYYTGQEFWLYYSASSFGSQKSAIFLAKSTTGSPGTWTHLGMVTSTAPRTHDYNAIDPNLFIENGNWYLSLGSYWTGIKLLRLDPATGKPLSNALISLARRTANSGAVEASTIYKNGNYYYLFTSWDNCCRGTNSTYNIRVGRSSRADGGYVDQNGVALTNGGGTLVLATHSRAIGPGGQDVYTDNDGPILVYHHYTSAGHALGINRLSFANGWPVVV</sequence>
<evidence type="ECO:0000256" key="3">
    <source>
        <dbReference type="ARBA" id="ARBA00009865"/>
    </source>
</evidence>
<keyword evidence="10" id="KW-0732">Signal</keyword>
<dbReference type="InterPro" id="IPR050727">
    <property type="entry name" value="GH43_arabinanases"/>
</dbReference>
<comment type="similarity">
    <text evidence="3 7">Belongs to the glycosyl hydrolase 43 family.</text>
</comment>
<feature type="active site" description="Proton acceptor" evidence="8">
    <location>
        <position position="35"/>
    </location>
</feature>
<evidence type="ECO:0000256" key="6">
    <source>
        <dbReference type="ARBA" id="ARBA00023295"/>
    </source>
</evidence>
<evidence type="ECO:0000256" key="1">
    <source>
        <dbReference type="ARBA" id="ARBA00000375"/>
    </source>
</evidence>
<dbReference type="PANTHER" id="PTHR43301:SF3">
    <property type="entry name" value="ARABINAN ENDO-1,5-ALPHA-L-ARABINOSIDASE A-RELATED"/>
    <property type="match status" value="1"/>
</dbReference>
<dbReference type="CDD" id="cd08998">
    <property type="entry name" value="GH43_Arb43a-like"/>
    <property type="match status" value="1"/>
</dbReference>
<evidence type="ECO:0000313" key="12">
    <source>
        <dbReference type="Proteomes" id="UP000307440"/>
    </source>
</evidence>
<accession>A0A5C3KFS9</accession>
<dbReference type="PIRSF" id="PIRSF026534">
    <property type="entry name" value="Endo_alpha-L-arabinosidase"/>
    <property type="match status" value="1"/>
</dbReference>
<comment type="catalytic activity">
    <reaction evidence="1 7">
        <text>Endohydrolysis of (1-&gt;5)-alpha-arabinofuranosidic linkages in (1-&gt;5)-arabinans.</text>
        <dbReference type="EC" id="3.2.1.99"/>
    </reaction>
</comment>
<dbReference type="SUPFAM" id="SSF75005">
    <property type="entry name" value="Arabinanase/levansucrase/invertase"/>
    <property type="match status" value="1"/>
</dbReference>
<comment type="pathway">
    <text evidence="2 7">Glycan metabolism; L-arabinan degradation.</text>
</comment>
<dbReference type="GO" id="GO:0031222">
    <property type="term" value="P:arabinan catabolic process"/>
    <property type="evidence" value="ECO:0007669"/>
    <property type="project" value="UniProtKB-UniPathway"/>
</dbReference>
<keyword evidence="6 7" id="KW-0326">Glycosidase</keyword>
<dbReference type="UniPathway" id="UPA00667"/>
<dbReference type="PANTHER" id="PTHR43301">
    <property type="entry name" value="ARABINAN ENDO-1,5-ALPHA-L-ARABINOSIDASE"/>
    <property type="match status" value="1"/>
</dbReference>
<dbReference type="Pfam" id="PF04616">
    <property type="entry name" value="Glyco_hydro_43"/>
    <property type="match status" value="1"/>
</dbReference>
<evidence type="ECO:0000256" key="10">
    <source>
        <dbReference type="SAM" id="SignalP"/>
    </source>
</evidence>
<feature type="chain" id="PRO_5022952998" description="Arabinan endo-1,5-alpha-L-arabinosidase" evidence="10">
    <location>
        <begin position="21"/>
        <end position="314"/>
    </location>
</feature>
<proteinExistence type="inferred from homology"/>
<dbReference type="STRING" id="230819.A0A5C3KFS9"/>
<dbReference type="InterPro" id="IPR016840">
    <property type="entry name" value="Glyco_hydro_43_endo_a_Ara-ase"/>
</dbReference>
<dbReference type="AlphaFoldDB" id="A0A5C3KFS9"/>
<dbReference type="Proteomes" id="UP000307440">
    <property type="component" value="Unassembled WGS sequence"/>
</dbReference>
<name>A0A5C3KFS9_COPMA</name>
<dbReference type="OrthoDB" id="195678at2759"/>
<dbReference type="EMBL" id="ML210366">
    <property type="protein sequence ID" value="TFK18986.1"/>
    <property type="molecule type" value="Genomic_DNA"/>
</dbReference>
<evidence type="ECO:0000313" key="11">
    <source>
        <dbReference type="EMBL" id="TFK18986.1"/>
    </source>
</evidence>
<evidence type="ECO:0000256" key="5">
    <source>
        <dbReference type="ARBA" id="ARBA00022801"/>
    </source>
</evidence>
<dbReference type="InterPro" id="IPR006710">
    <property type="entry name" value="Glyco_hydro_43"/>
</dbReference>
<feature type="site" description="Important for catalytic activity, responsible for pKa modulation of the active site Glu and correct orientation of both the proton donor and substrate" evidence="9">
    <location>
        <position position="153"/>
    </location>
</feature>
<dbReference type="GO" id="GO:0046558">
    <property type="term" value="F:arabinan endo-1,5-alpha-L-arabinosidase activity"/>
    <property type="evidence" value="ECO:0007669"/>
    <property type="project" value="UniProtKB-EC"/>
</dbReference>
<evidence type="ECO:0000256" key="9">
    <source>
        <dbReference type="PIRSR" id="PIRSR606710-2"/>
    </source>
</evidence>
<evidence type="ECO:0000256" key="7">
    <source>
        <dbReference type="PIRNR" id="PIRNR026534"/>
    </source>
</evidence>
<dbReference type="InterPro" id="IPR023296">
    <property type="entry name" value="Glyco_hydro_beta-prop_sf"/>
</dbReference>
<evidence type="ECO:0000256" key="8">
    <source>
        <dbReference type="PIRSR" id="PIRSR606710-1"/>
    </source>
</evidence>